<proteinExistence type="predicted"/>
<reference evidence="1 2" key="1">
    <citation type="submission" date="2019-04" db="EMBL/GenBank/DDBJ databases">
        <title>Corynebacterium endometrii sp. nov., isolated from the uterus of a cow with endometritis.</title>
        <authorList>
            <person name="Ballas P."/>
            <person name="Ruckert C."/>
            <person name="Wagener K."/>
            <person name="Drillich M."/>
            <person name="Kaempfer P."/>
            <person name="Busse H.-J."/>
            <person name="Ehling-Schulz M."/>
        </authorList>
    </citation>
    <scope>NUCLEOTIDE SEQUENCE [LARGE SCALE GENOMIC DNA]</scope>
    <source>
        <strain evidence="1 2">LMM-1653</strain>
    </source>
</reference>
<name>A0A4P7QGJ8_9CORY</name>
<gene>
    <name evidence="1" type="ORF">CENDO_07905</name>
</gene>
<sequence>MRFDYWTVSVVPRPMGITTIGVGVIVIDPATGQLKYMFRTDQGIRHDSEFPDAIRPALRNFKADLNKLTTTTEPLNLKGQHTLSSYLEFVSRHWHNLIQVRAMQSMDAANIEEAVDLLFSTLIGETPTRKHQYDVRQVRGLIRREYEQHPRLLEATTFETNVQVSRRELDLNLAVVHEGQVIELNQAFNFRSSDSKGTRSAIDSWTLKVEKLQSDGGELFIEEASLWVPRNPDVVAVTAPPISPAQKKNFRLFQDFCSDLNITLLHPEDIPQHAAWLDSRLAS</sequence>
<dbReference type="AlphaFoldDB" id="A0A4P7QGJ8"/>
<dbReference type="KEGG" id="cee:CENDO_07905"/>
<dbReference type="RefSeq" id="WP_136141538.1">
    <property type="nucleotide sequence ID" value="NZ_CP039247.1"/>
</dbReference>
<dbReference type="InterPro" id="IPR021398">
    <property type="entry name" value="DUF3037"/>
</dbReference>
<evidence type="ECO:0000313" key="1">
    <source>
        <dbReference type="EMBL" id="QCB28855.1"/>
    </source>
</evidence>
<dbReference type="EMBL" id="CP039247">
    <property type="protein sequence ID" value="QCB28855.1"/>
    <property type="molecule type" value="Genomic_DNA"/>
</dbReference>
<dbReference type="OrthoDB" id="4416312at2"/>
<evidence type="ECO:0000313" key="2">
    <source>
        <dbReference type="Proteomes" id="UP000296352"/>
    </source>
</evidence>
<accession>A0A4P7QGJ8</accession>
<protein>
    <recommendedName>
        <fullName evidence="3">DUF3037 domain-containing protein</fullName>
    </recommendedName>
</protein>
<dbReference type="Pfam" id="PF11236">
    <property type="entry name" value="DUF3037"/>
    <property type="match status" value="1"/>
</dbReference>
<keyword evidence="2" id="KW-1185">Reference proteome</keyword>
<organism evidence="1 2">
    <name type="scientific">Corynebacterium endometrii</name>
    <dbReference type="NCBI Taxonomy" id="2488819"/>
    <lineage>
        <taxon>Bacteria</taxon>
        <taxon>Bacillati</taxon>
        <taxon>Actinomycetota</taxon>
        <taxon>Actinomycetes</taxon>
        <taxon>Mycobacteriales</taxon>
        <taxon>Corynebacteriaceae</taxon>
        <taxon>Corynebacterium</taxon>
    </lineage>
</organism>
<dbReference type="Proteomes" id="UP000296352">
    <property type="component" value="Chromosome"/>
</dbReference>
<evidence type="ECO:0008006" key="3">
    <source>
        <dbReference type="Google" id="ProtNLM"/>
    </source>
</evidence>